<dbReference type="PROSITE" id="PS51257">
    <property type="entry name" value="PROKAR_LIPOPROTEIN"/>
    <property type="match status" value="1"/>
</dbReference>
<name>A0A225MK65_9BURK</name>
<feature type="signal peptide" evidence="2">
    <location>
        <begin position="1"/>
        <end position="26"/>
    </location>
</feature>
<evidence type="ECO:0000256" key="1">
    <source>
        <dbReference type="ARBA" id="ARBA00006987"/>
    </source>
</evidence>
<comment type="similarity">
    <text evidence="1">Belongs to the UPF0065 (bug) family.</text>
</comment>
<dbReference type="Gene3D" id="3.40.190.10">
    <property type="entry name" value="Periplasmic binding protein-like II"/>
    <property type="match status" value="1"/>
</dbReference>
<keyword evidence="4" id="KW-1185">Reference proteome</keyword>
<dbReference type="InterPro" id="IPR005064">
    <property type="entry name" value="BUG"/>
</dbReference>
<dbReference type="PANTHER" id="PTHR42928">
    <property type="entry name" value="TRICARBOXYLATE-BINDING PROTEIN"/>
    <property type="match status" value="1"/>
</dbReference>
<feature type="chain" id="PRO_5012488619" description="ABC transporter substrate-binding protein" evidence="2">
    <location>
        <begin position="27"/>
        <end position="336"/>
    </location>
</feature>
<keyword evidence="2" id="KW-0732">Signal</keyword>
<evidence type="ECO:0000313" key="4">
    <source>
        <dbReference type="Proteomes" id="UP000214603"/>
    </source>
</evidence>
<protein>
    <recommendedName>
        <fullName evidence="5">ABC transporter substrate-binding protein</fullName>
    </recommendedName>
</protein>
<evidence type="ECO:0000313" key="3">
    <source>
        <dbReference type="EMBL" id="OWT61787.1"/>
    </source>
</evidence>
<dbReference type="AlphaFoldDB" id="A0A225MK65"/>
<reference evidence="4" key="1">
    <citation type="submission" date="2017-06" db="EMBL/GenBank/DDBJ databases">
        <title>Herbaspirillum phytohormonus sp. nov., isolated from the root nodule of Robinia pseudoacacia in lead-zinc mine.</title>
        <authorList>
            <person name="Fan M."/>
            <person name="Lin Y."/>
        </authorList>
    </citation>
    <scope>NUCLEOTIDE SEQUENCE [LARGE SCALE GENOMIC DNA]</scope>
    <source>
        <strain evidence="4">SC-089</strain>
    </source>
</reference>
<proteinExistence type="inferred from homology"/>
<sequence length="336" mass="34804">MERNAANGGRRAVLVSVLACAAAACAGVLPARASVAAGHFPDRPIHLVVPFSAGGGTDVLGRLLAKSIGHTLGQSVVVENVAGAGGIIGAQQVARAPADGYTLMVGTPGTIQINPAMKPVRYDPQKDFVAVSQFSDSPMVLIVNKDTPWHSVRDLIAAARAKPGGINFGSAGVGSIAHLSGEMFDFLAKVKMTHVPYRGTAQALTDLRSGVLQVEFENMPAVLGLIKSGQVRALAIGSAKRSRFLPDLPTMAEAGVPGYQSTSWTGLFAPAGTPPAVVQRLEQAVMAAAHDPAVDKALQGLGTEPVGNRSADFRDMLARDQHLIDRTIKAAGLASK</sequence>
<dbReference type="CDD" id="cd07012">
    <property type="entry name" value="PBP2_Bug_TTT"/>
    <property type="match status" value="1"/>
</dbReference>
<evidence type="ECO:0000256" key="2">
    <source>
        <dbReference type="SAM" id="SignalP"/>
    </source>
</evidence>
<dbReference type="PIRSF" id="PIRSF017082">
    <property type="entry name" value="YflP"/>
    <property type="match status" value="1"/>
</dbReference>
<dbReference type="EMBL" id="NJIH01000004">
    <property type="protein sequence ID" value="OWT61787.1"/>
    <property type="molecule type" value="Genomic_DNA"/>
</dbReference>
<comment type="caution">
    <text evidence="3">The sequence shown here is derived from an EMBL/GenBank/DDBJ whole genome shotgun (WGS) entry which is preliminary data.</text>
</comment>
<dbReference type="Proteomes" id="UP000214603">
    <property type="component" value="Unassembled WGS sequence"/>
</dbReference>
<dbReference type="Pfam" id="PF03401">
    <property type="entry name" value="TctC"/>
    <property type="match status" value="1"/>
</dbReference>
<dbReference type="Gene3D" id="3.40.190.150">
    <property type="entry name" value="Bordetella uptake gene, domain 1"/>
    <property type="match status" value="1"/>
</dbReference>
<dbReference type="OrthoDB" id="8681704at2"/>
<dbReference type="RefSeq" id="WP_088602874.1">
    <property type="nucleotide sequence ID" value="NZ_NJIH01000004.1"/>
</dbReference>
<dbReference type="SUPFAM" id="SSF53850">
    <property type="entry name" value="Periplasmic binding protein-like II"/>
    <property type="match status" value="1"/>
</dbReference>
<dbReference type="PANTHER" id="PTHR42928:SF5">
    <property type="entry name" value="BLR1237 PROTEIN"/>
    <property type="match status" value="1"/>
</dbReference>
<accession>A0A225MK65</accession>
<evidence type="ECO:0008006" key="5">
    <source>
        <dbReference type="Google" id="ProtNLM"/>
    </source>
</evidence>
<gene>
    <name evidence="3" type="ORF">CEY11_08065</name>
</gene>
<dbReference type="InterPro" id="IPR042100">
    <property type="entry name" value="Bug_dom1"/>
</dbReference>
<organism evidence="3 4">
    <name type="scientific">Candidimonas nitroreducens</name>
    <dbReference type="NCBI Taxonomy" id="683354"/>
    <lineage>
        <taxon>Bacteria</taxon>
        <taxon>Pseudomonadati</taxon>
        <taxon>Pseudomonadota</taxon>
        <taxon>Betaproteobacteria</taxon>
        <taxon>Burkholderiales</taxon>
        <taxon>Alcaligenaceae</taxon>
        <taxon>Candidimonas</taxon>
    </lineage>
</organism>